<evidence type="ECO:0000313" key="3">
    <source>
        <dbReference type="Proteomes" id="UP000008889"/>
    </source>
</evidence>
<keyword evidence="1" id="KW-0812">Transmembrane</keyword>
<evidence type="ECO:0000256" key="1">
    <source>
        <dbReference type="SAM" id="Phobius"/>
    </source>
</evidence>
<dbReference type="GeneID" id="10982036"/>
<dbReference type="PATRIC" id="fig|1053692.7.peg.602"/>
<dbReference type="AlphaFoldDB" id="G0H423"/>
<accession>G0H423</accession>
<reference evidence="2 3" key="1">
    <citation type="journal article" date="2011" name="J. Bacteriol.">
        <title>Complete Genome Sequence of a Nonculturable Methanococcus maripaludis Strain Extracted in a Metagenomic Survey of Petroleum Reservoir Fluids.</title>
        <authorList>
            <person name="Wang X."/>
            <person name="Greenfield P."/>
            <person name="Li D."/>
            <person name="Hendry P."/>
            <person name="Volk H."/>
            <person name="Sutherland T.D."/>
        </authorList>
    </citation>
    <scope>NUCLEOTIDE SEQUENCE [LARGE SCALE GENOMIC DNA]</scope>
    <source>
        <strain evidence="2 3">X1</strain>
    </source>
</reference>
<dbReference type="EMBL" id="CP002913">
    <property type="protein sequence ID" value="AEK19489.1"/>
    <property type="molecule type" value="Genomic_DNA"/>
</dbReference>
<keyword evidence="1" id="KW-1133">Transmembrane helix</keyword>
<feature type="transmembrane region" description="Helical" evidence="1">
    <location>
        <begin position="43"/>
        <end position="59"/>
    </location>
</feature>
<keyword evidence="1" id="KW-0472">Membrane</keyword>
<sequence length="121" mass="13413">MNNQKMKFSGNGKMDWPEYVAALIGTAVMMDIIYLKNTFISDFWTSVVVELICMLVVLVSGKRNFKKSKSISGFEGLGIGLLLVILYVFGLVQPEALMTSGYQLIALAFTAVLYFAIALRD</sequence>
<proteinExistence type="predicted"/>
<dbReference type="HOGENOM" id="CLU_2032889_0_0_2"/>
<name>G0H423_METMI</name>
<evidence type="ECO:0000313" key="2">
    <source>
        <dbReference type="EMBL" id="AEK19489.1"/>
    </source>
</evidence>
<protein>
    <submittedName>
        <fullName evidence="2">Uncharacterized protein</fullName>
    </submittedName>
</protein>
<dbReference type="Proteomes" id="UP000008889">
    <property type="component" value="Chromosome"/>
</dbReference>
<organism evidence="3">
    <name type="scientific">Methanococcus maripaludis X1</name>
    <dbReference type="NCBI Taxonomy" id="1053692"/>
    <lineage>
        <taxon>Archaea</taxon>
        <taxon>Methanobacteriati</taxon>
        <taxon>Methanobacteriota</taxon>
        <taxon>Methanomada group</taxon>
        <taxon>Methanococci</taxon>
        <taxon>Methanococcales</taxon>
        <taxon>Methanococcaceae</taxon>
        <taxon>Methanococcus</taxon>
    </lineage>
</organism>
<feature type="transmembrane region" description="Helical" evidence="1">
    <location>
        <begin position="71"/>
        <end position="89"/>
    </location>
</feature>
<dbReference type="RefSeq" id="WP_013998980.1">
    <property type="nucleotide sequence ID" value="NC_015847.1"/>
</dbReference>
<feature type="transmembrane region" description="Helical" evidence="1">
    <location>
        <begin position="101"/>
        <end position="119"/>
    </location>
</feature>
<feature type="transmembrane region" description="Helical" evidence="1">
    <location>
        <begin position="20"/>
        <end position="37"/>
    </location>
</feature>
<gene>
    <name evidence="2" type="ORF">GYY_03050</name>
</gene>
<dbReference type="KEGG" id="mmd:GYY_03050"/>